<gene>
    <name evidence="2" type="ORF">DFQ27_000457</name>
</gene>
<dbReference type="EMBL" id="JAAAJB010001102">
    <property type="protein sequence ID" value="KAG0249033.1"/>
    <property type="molecule type" value="Genomic_DNA"/>
</dbReference>
<sequence>MLDSIDEKGKSVVHDPISISWFINAILPKDNRISLFPVPQYGDGFTDLTETYLYNALTRTRQDPANHWLPSLYQRLFGADKDDLMKRRGALFMQLFYTGTGNNYNRQTTFIDTDSEPYASKIVALASQQKGSDAHKAAKHALAESVRSSLLLSSPAEPPTPGAEIVQPQLAGRKKYVLLGSISTDGYQLNVHAIHLGHPRPTRAKADSSSSPAQSSPGPSTTTAAAATLSLPSSSTPSTVLSSSPLPSSKASASWSPSSYRANVEYIHKAIKGPDDVRKIFGDQKSWLITSLDPGIRQAASTATIDTLNSEHVRIHDIPSGDLRFNERLFRRRLEWEKKLPVDEVNNDIYALEKRLSAFHLPELHGGYGVGGEAPGIETLDAESSVSMMSQESSDEAQTLDAGSSVSMMSLESRDEAPEIETLDAGSSVSMISLDSSDDALIEASQGVTGDME</sequence>
<feature type="region of interest" description="Disordered" evidence="1">
    <location>
        <begin position="199"/>
        <end position="256"/>
    </location>
</feature>
<feature type="compositionally biased region" description="Polar residues" evidence="1">
    <location>
        <begin position="401"/>
        <end position="410"/>
    </location>
</feature>
<organism evidence="2 3">
    <name type="scientific">Actinomortierella ambigua</name>
    <dbReference type="NCBI Taxonomy" id="1343610"/>
    <lineage>
        <taxon>Eukaryota</taxon>
        <taxon>Fungi</taxon>
        <taxon>Fungi incertae sedis</taxon>
        <taxon>Mucoromycota</taxon>
        <taxon>Mortierellomycotina</taxon>
        <taxon>Mortierellomycetes</taxon>
        <taxon>Mortierellales</taxon>
        <taxon>Mortierellaceae</taxon>
        <taxon>Actinomortierella</taxon>
    </lineage>
</organism>
<name>A0A9P6PNT8_9FUNG</name>
<feature type="region of interest" description="Disordered" evidence="1">
    <location>
        <begin position="383"/>
        <end position="428"/>
    </location>
</feature>
<feature type="compositionally biased region" description="Low complexity" evidence="1">
    <location>
        <begin position="207"/>
        <end position="256"/>
    </location>
</feature>
<evidence type="ECO:0000313" key="2">
    <source>
        <dbReference type="EMBL" id="KAG0249033.1"/>
    </source>
</evidence>
<dbReference type="Proteomes" id="UP000807716">
    <property type="component" value="Unassembled WGS sequence"/>
</dbReference>
<evidence type="ECO:0000313" key="3">
    <source>
        <dbReference type="Proteomes" id="UP000807716"/>
    </source>
</evidence>
<proteinExistence type="predicted"/>
<feature type="compositionally biased region" description="Low complexity" evidence="1">
    <location>
        <begin position="383"/>
        <end position="392"/>
    </location>
</feature>
<accession>A0A9P6PNT8</accession>
<protein>
    <submittedName>
        <fullName evidence="2">Uncharacterized protein</fullName>
    </submittedName>
</protein>
<dbReference type="AlphaFoldDB" id="A0A9P6PNT8"/>
<dbReference type="OrthoDB" id="2449133at2759"/>
<reference evidence="2" key="1">
    <citation type="journal article" date="2020" name="Fungal Divers.">
        <title>Resolving the Mortierellaceae phylogeny through synthesis of multi-gene phylogenetics and phylogenomics.</title>
        <authorList>
            <person name="Vandepol N."/>
            <person name="Liber J."/>
            <person name="Desiro A."/>
            <person name="Na H."/>
            <person name="Kennedy M."/>
            <person name="Barry K."/>
            <person name="Grigoriev I.V."/>
            <person name="Miller A.N."/>
            <person name="O'Donnell K."/>
            <person name="Stajich J.E."/>
            <person name="Bonito G."/>
        </authorList>
    </citation>
    <scope>NUCLEOTIDE SEQUENCE</scope>
    <source>
        <strain evidence="2">BC1065</strain>
    </source>
</reference>
<feature type="non-terminal residue" evidence="2">
    <location>
        <position position="453"/>
    </location>
</feature>
<evidence type="ECO:0000256" key="1">
    <source>
        <dbReference type="SAM" id="MobiDB-lite"/>
    </source>
</evidence>
<comment type="caution">
    <text evidence="2">The sequence shown here is derived from an EMBL/GenBank/DDBJ whole genome shotgun (WGS) entry which is preliminary data.</text>
</comment>
<keyword evidence="3" id="KW-1185">Reference proteome</keyword>